<dbReference type="InterPro" id="IPR050491">
    <property type="entry name" value="AmpC-like"/>
</dbReference>
<dbReference type="STRING" id="1527.SAMN04489757_12252"/>
<protein>
    <submittedName>
        <fullName evidence="5">CubicO group peptidase, beta-lactamase class C family</fullName>
    </submittedName>
</protein>
<dbReference type="EMBL" id="FOWD01000022">
    <property type="protein sequence ID" value="SFO39459.1"/>
    <property type="molecule type" value="Genomic_DNA"/>
</dbReference>
<evidence type="ECO:0000256" key="1">
    <source>
        <dbReference type="ARBA" id="ARBA00004370"/>
    </source>
</evidence>
<dbReference type="SUPFAM" id="SSF56601">
    <property type="entry name" value="beta-lactamase/transpeptidase-like"/>
    <property type="match status" value="1"/>
</dbReference>
<evidence type="ECO:0000313" key="5">
    <source>
        <dbReference type="EMBL" id="SFO39459.1"/>
    </source>
</evidence>
<dbReference type="InterPro" id="IPR012338">
    <property type="entry name" value="Beta-lactam/transpept-like"/>
</dbReference>
<dbReference type="GO" id="GO:0016020">
    <property type="term" value="C:membrane"/>
    <property type="evidence" value="ECO:0007669"/>
    <property type="project" value="UniProtKB-SubCell"/>
</dbReference>
<name>A0A1I5GU47_9FIRM</name>
<comment type="subcellular location">
    <subcellularLocation>
        <location evidence="1">Membrane</location>
    </subcellularLocation>
</comment>
<gene>
    <name evidence="5" type="ORF">SAMN04489757_12252</name>
</gene>
<dbReference type="PANTHER" id="PTHR46825:SF11">
    <property type="entry name" value="PENICILLIN-BINDING PROTEIN 4"/>
    <property type="match status" value="1"/>
</dbReference>
<organism evidence="5 6">
    <name type="scientific">Anaerocolumna aminovalerica</name>
    <dbReference type="NCBI Taxonomy" id="1527"/>
    <lineage>
        <taxon>Bacteria</taxon>
        <taxon>Bacillati</taxon>
        <taxon>Bacillota</taxon>
        <taxon>Clostridia</taxon>
        <taxon>Lachnospirales</taxon>
        <taxon>Lachnospiraceae</taxon>
        <taxon>Anaerocolumna</taxon>
    </lineage>
</organism>
<evidence type="ECO:0000313" key="6">
    <source>
        <dbReference type="Proteomes" id="UP000198806"/>
    </source>
</evidence>
<feature type="domain" description="Beta-lactamase-related" evidence="3">
    <location>
        <begin position="16"/>
        <end position="332"/>
    </location>
</feature>
<dbReference type="Gene3D" id="3.40.710.10">
    <property type="entry name" value="DD-peptidase/beta-lactamase superfamily"/>
    <property type="match status" value="1"/>
</dbReference>
<accession>A0A1I5GU47</accession>
<proteinExistence type="predicted"/>
<dbReference type="PANTHER" id="PTHR46825">
    <property type="entry name" value="D-ALANYL-D-ALANINE-CARBOXYPEPTIDASE/ENDOPEPTIDASE AMPH"/>
    <property type="match status" value="1"/>
</dbReference>
<dbReference type="Pfam" id="PF00144">
    <property type="entry name" value="Beta-lactamase"/>
    <property type="match status" value="1"/>
</dbReference>
<dbReference type="InterPro" id="IPR001466">
    <property type="entry name" value="Beta-lactam-related"/>
</dbReference>
<feature type="domain" description="Peptidase S12 Pab87-related C-terminal" evidence="4">
    <location>
        <begin position="361"/>
        <end position="439"/>
    </location>
</feature>
<keyword evidence="6" id="KW-1185">Reference proteome</keyword>
<sequence length="461" mass="53285">MNNKREVLKKFFAEIQSEQLINGTILIAKDNEILYKGAFGEAELDSKQKLKINSIFNLASVSKPITALGIMLLVQDNKLSLDDSIEKWLPDIPYKGITVRQLLNHTSGLPDYLELFEHHWDKSKIAVNQDLLQLLIKYKPDRLFQPNERMEYSNTGYVMLALIIEKVSGLSFGEYMKVNIFLPVGMENTEVFCQRLTDQTMDNYAYGYIFDVYKGKHVLPDEFPETNFVVYLDGIVGDGAIHSTVEDLYLLDRVLRNGTLIDETLLKEAYSPSSPRQAGYSDYGFGWILESEEKKGRAVWHSGGWPGYATYFKRYIDNDLVIIFLRNKEQDFDFEYSILQSIENILFDEPYEKPKVPEFQKAKILHPEILNRYVGEYQLEEHNELIAKVTMKEQRLFLELPKTMKLEMYATSDNEFFLRSLSVTINFTSDGSNHYLTINDGSDSQTAKRIESKIEKSDDTN</sequence>
<dbReference type="OrthoDB" id="9797709at2"/>
<dbReference type="Pfam" id="PF11954">
    <property type="entry name" value="DUF3471"/>
    <property type="match status" value="1"/>
</dbReference>
<evidence type="ECO:0000259" key="4">
    <source>
        <dbReference type="Pfam" id="PF11954"/>
    </source>
</evidence>
<keyword evidence="2" id="KW-0472">Membrane</keyword>
<dbReference type="InterPro" id="IPR021860">
    <property type="entry name" value="Peptidase_S12_Pab87-rel_C"/>
</dbReference>
<dbReference type="AlphaFoldDB" id="A0A1I5GU47"/>
<reference evidence="5 6" key="1">
    <citation type="submission" date="2016-10" db="EMBL/GenBank/DDBJ databases">
        <authorList>
            <person name="de Groot N.N."/>
        </authorList>
    </citation>
    <scope>NUCLEOTIDE SEQUENCE [LARGE SCALE GENOMIC DNA]</scope>
    <source>
        <strain evidence="5 6">DSM 1283</strain>
    </source>
</reference>
<dbReference type="Proteomes" id="UP000198806">
    <property type="component" value="Unassembled WGS sequence"/>
</dbReference>
<dbReference type="RefSeq" id="WP_091687277.1">
    <property type="nucleotide sequence ID" value="NZ_BAABFM010000004.1"/>
</dbReference>
<evidence type="ECO:0000256" key="2">
    <source>
        <dbReference type="ARBA" id="ARBA00023136"/>
    </source>
</evidence>
<evidence type="ECO:0000259" key="3">
    <source>
        <dbReference type="Pfam" id="PF00144"/>
    </source>
</evidence>